<dbReference type="Proteomes" id="UP000290172">
    <property type="component" value="Unassembled WGS sequence"/>
</dbReference>
<dbReference type="AlphaFoldDB" id="A0A4Q0YIC0"/>
<feature type="signal peptide" evidence="1">
    <location>
        <begin position="1"/>
        <end position="35"/>
    </location>
</feature>
<comment type="caution">
    <text evidence="2">The sequence shown here is derived from an EMBL/GenBank/DDBJ whole genome shotgun (WGS) entry which is preliminary data.</text>
</comment>
<name>A0A4Q0YIC0_9BACT</name>
<evidence type="ECO:0000313" key="2">
    <source>
        <dbReference type="EMBL" id="RXJ68829.1"/>
    </source>
</evidence>
<reference evidence="2 3" key="1">
    <citation type="submission" date="2017-10" db="EMBL/GenBank/DDBJ databases">
        <title>Genomics of the genus Arcobacter.</title>
        <authorList>
            <person name="Perez-Cataluna A."/>
            <person name="Figueras M.J."/>
        </authorList>
    </citation>
    <scope>NUCLEOTIDE SEQUENCE [LARGE SCALE GENOMIC DNA]</scope>
    <source>
        <strain evidence="2 3">CECT 8993</strain>
    </source>
</reference>
<protein>
    <recommendedName>
        <fullName evidence="4">Porin domain-containing protein</fullName>
    </recommendedName>
</protein>
<evidence type="ECO:0000313" key="3">
    <source>
        <dbReference type="Proteomes" id="UP000290172"/>
    </source>
</evidence>
<sequence>MLRFKFSKGNKMTKFVKMSLVAAVAVTGLSTTSFAQPLEEAIKNVDVSGTVVYRYNDYEDQARGSKASAAGDSDSATNNYKIAVNVSSKVNDDITANTRFIIGSDNGEASLGTSNASDTNVNVQLSEVNFTYTGVQGLSLTVGKQGIATPWTVARDSMGNETTGTGALAVYSAGPVTLVGAYFNQTNIGKTLDGEVSADISSLYGEVGSEDIYVLGAMASFAGITLDAFYANLDNEFDSYTIGVNGSFDLGAVKLSPFARYSQLDPDSDSNANTLIGLMSDAANANEDQKLWQLGLTAEMGIFEGFVAYGESGNNGGLVFLDSGSATNMDYHWRVTADGSADTEYLYVHATAQVTDKINVGLFYSEADYKTANDVDEIYGKVSYQMSKNFSTYVQFGELSVQNSDEDGSMGRLNVQYTF</sequence>
<dbReference type="EMBL" id="PDKJ01000004">
    <property type="protein sequence ID" value="RXJ68829.1"/>
    <property type="molecule type" value="Genomic_DNA"/>
</dbReference>
<dbReference type="SUPFAM" id="SSF56935">
    <property type="entry name" value="Porins"/>
    <property type="match status" value="1"/>
</dbReference>
<dbReference type="Gene3D" id="2.40.160.10">
    <property type="entry name" value="Porin"/>
    <property type="match status" value="1"/>
</dbReference>
<feature type="chain" id="PRO_5020766849" description="Porin domain-containing protein" evidence="1">
    <location>
        <begin position="36"/>
        <end position="419"/>
    </location>
</feature>
<proteinExistence type="predicted"/>
<dbReference type="Pfam" id="PF05538">
    <property type="entry name" value="Campylo_MOMP"/>
    <property type="match status" value="1"/>
</dbReference>
<evidence type="ECO:0000256" key="1">
    <source>
        <dbReference type="SAM" id="SignalP"/>
    </source>
</evidence>
<organism evidence="2 3">
    <name type="scientific">Halarcobacter ebronensis</name>
    <dbReference type="NCBI Taxonomy" id="1462615"/>
    <lineage>
        <taxon>Bacteria</taxon>
        <taxon>Pseudomonadati</taxon>
        <taxon>Campylobacterota</taxon>
        <taxon>Epsilonproteobacteria</taxon>
        <taxon>Campylobacterales</taxon>
        <taxon>Arcobacteraceae</taxon>
        <taxon>Halarcobacter</taxon>
    </lineage>
</organism>
<accession>A0A4Q0YIC0</accession>
<gene>
    <name evidence="2" type="ORF">CRV08_05170</name>
</gene>
<keyword evidence="1" id="KW-0732">Signal</keyword>
<dbReference type="InterPro" id="IPR008439">
    <property type="entry name" value="Campylo_MOMP"/>
</dbReference>
<dbReference type="InterPro" id="IPR023614">
    <property type="entry name" value="Porin_dom_sf"/>
</dbReference>
<evidence type="ECO:0008006" key="4">
    <source>
        <dbReference type="Google" id="ProtNLM"/>
    </source>
</evidence>